<gene>
    <name evidence="2" type="ORF">PENTCL1PPCAC_11351</name>
</gene>
<feature type="compositionally biased region" description="Basic and acidic residues" evidence="1">
    <location>
        <begin position="93"/>
        <end position="102"/>
    </location>
</feature>
<name>A0AAV5T113_9BILA</name>
<evidence type="ECO:0000313" key="2">
    <source>
        <dbReference type="EMBL" id="GMS89176.1"/>
    </source>
</evidence>
<dbReference type="EMBL" id="BTSX01000003">
    <property type="protein sequence ID" value="GMS89176.1"/>
    <property type="molecule type" value="Genomic_DNA"/>
</dbReference>
<proteinExistence type="predicted"/>
<keyword evidence="3" id="KW-1185">Reference proteome</keyword>
<reference evidence="2" key="1">
    <citation type="submission" date="2023-10" db="EMBL/GenBank/DDBJ databases">
        <title>Genome assembly of Pristionchus species.</title>
        <authorList>
            <person name="Yoshida K."/>
            <person name="Sommer R.J."/>
        </authorList>
    </citation>
    <scope>NUCLEOTIDE SEQUENCE</scope>
    <source>
        <strain evidence="2">RS0144</strain>
    </source>
</reference>
<dbReference type="Proteomes" id="UP001432027">
    <property type="component" value="Unassembled WGS sequence"/>
</dbReference>
<organism evidence="2 3">
    <name type="scientific">Pristionchus entomophagus</name>
    <dbReference type="NCBI Taxonomy" id="358040"/>
    <lineage>
        <taxon>Eukaryota</taxon>
        <taxon>Metazoa</taxon>
        <taxon>Ecdysozoa</taxon>
        <taxon>Nematoda</taxon>
        <taxon>Chromadorea</taxon>
        <taxon>Rhabditida</taxon>
        <taxon>Rhabditina</taxon>
        <taxon>Diplogasteromorpha</taxon>
        <taxon>Diplogasteroidea</taxon>
        <taxon>Neodiplogasteridae</taxon>
        <taxon>Pristionchus</taxon>
    </lineage>
</organism>
<feature type="compositionally biased region" description="Basic residues" evidence="1">
    <location>
        <begin position="78"/>
        <end position="92"/>
    </location>
</feature>
<protein>
    <submittedName>
        <fullName evidence="2">Uncharacterized protein</fullName>
    </submittedName>
</protein>
<evidence type="ECO:0000256" key="1">
    <source>
        <dbReference type="SAM" id="MobiDB-lite"/>
    </source>
</evidence>
<comment type="caution">
    <text evidence="2">The sequence shown here is derived from an EMBL/GenBank/DDBJ whole genome shotgun (WGS) entry which is preliminary data.</text>
</comment>
<feature type="compositionally biased region" description="Basic and acidic residues" evidence="1">
    <location>
        <begin position="109"/>
        <end position="118"/>
    </location>
</feature>
<accession>A0AAV5T113</accession>
<feature type="region of interest" description="Disordered" evidence="1">
    <location>
        <begin position="63"/>
        <end position="118"/>
    </location>
</feature>
<dbReference type="AlphaFoldDB" id="A0AAV5T113"/>
<sequence>MPSADEKETAATATAKHITDHCPIRFLPVTTLIAHCDEMREDQTNISDLANMTAIPMTVPPLTAMPIALPHQNDGGSSKKKSKREDKKKKKEGKKEPIEPKEQLVTCDESEKKTVEEM</sequence>
<evidence type="ECO:0000313" key="3">
    <source>
        <dbReference type="Proteomes" id="UP001432027"/>
    </source>
</evidence>
<feature type="region of interest" description="Disordered" evidence="1">
    <location>
        <begin position="1"/>
        <end position="20"/>
    </location>
</feature>